<dbReference type="STRING" id="906968.Trebr_0671"/>
<dbReference type="Gene3D" id="3.30.2130.10">
    <property type="entry name" value="VC0802-like"/>
    <property type="match status" value="1"/>
</dbReference>
<dbReference type="InterPro" id="IPR002912">
    <property type="entry name" value="ACT_dom"/>
</dbReference>
<dbReference type="RefSeq" id="WP_013757832.1">
    <property type="nucleotide sequence ID" value="NC_015500.1"/>
</dbReference>
<dbReference type="Pfam" id="PF19571">
    <property type="entry name" value="ACT_8"/>
    <property type="match status" value="1"/>
</dbReference>
<dbReference type="SUPFAM" id="SSF55021">
    <property type="entry name" value="ACT-like"/>
    <property type="match status" value="2"/>
</dbReference>
<dbReference type="PROSITE" id="PS51671">
    <property type="entry name" value="ACT"/>
    <property type="match status" value="1"/>
</dbReference>
<dbReference type="AlphaFoldDB" id="F4LQ92"/>
<reference evidence="3" key="1">
    <citation type="submission" date="2011-04" db="EMBL/GenBank/DDBJ databases">
        <title>The complete genome of Treponema brennaborense DSM 12168.</title>
        <authorList>
            <person name="Lucas S."/>
            <person name="Han J."/>
            <person name="Lapidus A."/>
            <person name="Bruce D."/>
            <person name="Goodwin L."/>
            <person name="Pitluck S."/>
            <person name="Peters L."/>
            <person name="Kyrpides N."/>
            <person name="Mavromatis K."/>
            <person name="Ivanova N."/>
            <person name="Mikhailova N."/>
            <person name="Pagani I."/>
            <person name="Teshima H."/>
            <person name="Detter J.C."/>
            <person name="Tapia R."/>
            <person name="Han C."/>
            <person name="Land M."/>
            <person name="Hauser L."/>
            <person name="Markowitz V."/>
            <person name="Cheng J.-F."/>
            <person name="Hugenholtz P."/>
            <person name="Woyke T."/>
            <person name="Wu D."/>
            <person name="Gronow S."/>
            <person name="Wellnitz S."/>
            <person name="Brambilla E."/>
            <person name="Klenk H.-P."/>
            <person name="Eisen J.A."/>
        </authorList>
    </citation>
    <scope>NUCLEOTIDE SEQUENCE [LARGE SCALE GENOMIC DNA]</scope>
    <source>
        <strain evidence="3">DSM 12168 / CIP 105900 / DD5/3</strain>
    </source>
</reference>
<keyword evidence="3" id="KW-1185">Reference proteome</keyword>
<name>F4LQ92_TREBD</name>
<dbReference type="CDD" id="cd04882">
    <property type="entry name" value="ACT_Bt0572_2"/>
    <property type="match status" value="1"/>
</dbReference>
<dbReference type="InterPro" id="IPR045739">
    <property type="entry name" value="ACT_dom_pair"/>
</dbReference>
<feature type="domain" description="ACT" evidence="1">
    <location>
        <begin position="71"/>
        <end position="138"/>
    </location>
</feature>
<dbReference type="PANTHER" id="PTHR40099:SF1">
    <property type="entry name" value="ACETOLACTATE SYNTHASE, SMALL SUBUNIT"/>
    <property type="match status" value="1"/>
</dbReference>
<organism evidence="2 3">
    <name type="scientific">Treponema brennaborense (strain DSM 12168 / CIP 105900 / DD5/3)</name>
    <dbReference type="NCBI Taxonomy" id="906968"/>
    <lineage>
        <taxon>Bacteria</taxon>
        <taxon>Pseudomonadati</taxon>
        <taxon>Spirochaetota</taxon>
        <taxon>Spirochaetia</taxon>
        <taxon>Spirochaetales</taxon>
        <taxon>Treponemataceae</taxon>
        <taxon>Treponema</taxon>
    </lineage>
</organism>
<dbReference type="InterPro" id="IPR045865">
    <property type="entry name" value="ACT-like_dom_sf"/>
</dbReference>
<protein>
    <submittedName>
        <fullName evidence="2">Amino acid-binding ACT domain protein</fullName>
    </submittedName>
</protein>
<dbReference type="Proteomes" id="UP000006546">
    <property type="component" value="Chromosome"/>
</dbReference>
<gene>
    <name evidence="2" type="ordered locus">Trebr_0671</name>
</gene>
<dbReference type="HOGENOM" id="CLU_136790_2_1_12"/>
<dbReference type="KEGG" id="tbe:Trebr_0671"/>
<dbReference type="PANTHER" id="PTHR40099">
    <property type="entry name" value="ACETOLACTATE SYNTHASE, SMALL SUBUNIT"/>
    <property type="match status" value="1"/>
</dbReference>
<sequence length="138" mass="14917">MKIKQISIFLENTAGRIADVTKALKEAGVNLRALMIADTADFGILRIIADDSEHALEVLKKAKFTTRTTDVLAVSVKDSVGSLHEVMQLFQSHGINIEYLYASMEKTGNTAVIIFKVEDADKGLAVIKNAGLSGSHSL</sequence>
<dbReference type="OrthoDB" id="9790662at2"/>
<dbReference type="EMBL" id="CP002696">
    <property type="protein sequence ID" value="AEE16113.1"/>
    <property type="molecule type" value="Genomic_DNA"/>
</dbReference>
<proteinExistence type="predicted"/>
<evidence type="ECO:0000313" key="3">
    <source>
        <dbReference type="Proteomes" id="UP000006546"/>
    </source>
</evidence>
<evidence type="ECO:0000313" key="2">
    <source>
        <dbReference type="EMBL" id="AEE16113.1"/>
    </source>
</evidence>
<evidence type="ECO:0000259" key="1">
    <source>
        <dbReference type="PROSITE" id="PS51671"/>
    </source>
</evidence>
<dbReference type="eggNOG" id="COG4747">
    <property type="taxonomic scope" value="Bacteria"/>
</dbReference>
<accession>F4LQ92</accession>